<evidence type="ECO:0008006" key="3">
    <source>
        <dbReference type="Google" id="ProtNLM"/>
    </source>
</evidence>
<organism evidence="1 2">
    <name type="scientific">Mangrovibacter phragmitis</name>
    <dbReference type="NCBI Taxonomy" id="1691903"/>
    <lineage>
        <taxon>Bacteria</taxon>
        <taxon>Pseudomonadati</taxon>
        <taxon>Pseudomonadota</taxon>
        <taxon>Gammaproteobacteria</taxon>
        <taxon>Enterobacterales</taxon>
        <taxon>Enterobacteriaceae</taxon>
        <taxon>Mangrovibacter</taxon>
    </lineage>
</organism>
<dbReference type="InterPro" id="IPR003458">
    <property type="entry name" value="Phage_T4_Gp38_tail_assem"/>
</dbReference>
<keyword evidence="2" id="KW-1185">Reference proteome</keyword>
<protein>
    <recommendedName>
        <fullName evidence="3">Phage tail protein</fullName>
    </recommendedName>
</protein>
<evidence type="ECO:0000313" key="2">
    <source>
        <dbReference type="Proteomes" id="UP000078225"/>
    </source>
</evidence>
<evidence type="ECO:0000313" key="1">
    <source>
        <dbReference type="EMBL" id="OAT76291.1"/>
    </source>
</evidence>
<dbReference type="EMBL" id="LYRP01000026">
    <property type="protein sequence ID" value="OAT76291.1"/>
    <property type="molecule type" value="Genomic_DNA"/>
</dbReference>
<sequence length="150" mass="16455">MTKYFSPSKLGFFDDSLKKSYDVAGSWPDDAVEITDVAWQTFLATPLEGKQLGADSSGGPAWVDTPAPTTDELITEAKENQANLITSAKSEISIWQTELLLGTISDDDKTSLTTWISYINELQALDFSSITDEASYNAFVWPTKPTTQAM</sequence>
<dbReference type="RefSeq" id="WP_064599037.1">
    <property type="nucleotide sequence ID" value="NZ_LYRP01000026.1"/>
</dbReference>
<proteinExistence type="predicted"/>
<accession>A0A1B7L1X5</accession>
<name>A0A1B7L1X5_9ENTR</name>
<dbReference type="Proteomes" id="UP000078225">
    <property type="component" value="Unassembled WGS sequence"/>
</dbReference>
<dbReference type="Pfam" id="PF02413">
    <property type="entry name" value="Caudo_TAP"/>
    <property type="match status" value="1"/>
</dbReference>
<dbReference type="OrthoDB" id="8596093at2"/>
<dbReference type="STRING" id="1691903.A9B99_22820"/>
<comment type="caution">
    <text evidence="1">The sequence shown here is derived from an EMBL/GenBank/DDBJ whole genome shotgun (WGS) entry which is preliminary data.</text>
</comment>
<dbReference type="AlphaFoldDB" id="A0A1B7L1X5"/>
<gene>
    <name evidence="1" type="ORF">A9B99_22820</name>
</gene>
<reference evidence="2" key="1">
    <citation type="submission" date="2016-05" db="EMBL/GenBank/DDBJ databases">
        <authorList>
            <person name="Behera P."/>
            <person name="Vaishampayan P."/>
            <person name="Singh N."/>
            <person name="Raina V."/>
            <person name="Suar M."/>
            <person name="Pattnaik A."/>
            <person name="Rastogi G."/>
        </authorList>
    </citation>
    <scope>NUCLEOTIDE SEQUENCE [LARGE SCALE GENOMIC DNA]</scope>
    <source>
        <strain evidence="2">MP23</strain>
    </source>
</reference>